<protein>
    <submittedName>
        <fullName evidence="1">Uncharacterized protein</fullName>
    </submittedName>
</protein>
<dbReference type="AlphaFoldDB" id="A0A645D3G8"/>
<accession>A0A645D3G8</accession>
<organism evidence="1">
    <name type="scientific">bioreactor metagenome</name>
    <dbReference type="NCBI Taxonomy" id="1076179"/>
    <lineage>
        <taxon>unclassified sequences</taxon>
        <taxon>metagenomes</taxon>
        <taxon>ecological metagenomes</taxon>
    </lineage>
</organism>
<dbReference type="EMBL" id="VSSQ01032477">
    <property type="protein sequence ID" value="MPM83749.1"/>
    <property type="molecule type" value="Genomic_DNA"/>
</dbReference>
<proteinExistence type="predicted"/>
<sequence>MNIVEGADIVDDRHVRIAVMVGKQRLSFLANRQKIGIFLVVVGRELDEVDRHIGIPERLPPAVDQRLHVFLIEIPCPPVVFALVPDHAAHRQRGQRGHHGIVQHADRTRMHGSVQRQNIGWIFRRRQRQFLPGDRRFEFRLPIRISLADCRQPRLIFRGTRSALPHQCTEFAHRRNAVESGLIGPDQT</sequence>
<evidence type="ECO:0000313" key="1">
    <source>
        <dbReference type="EMBL" id="MPM83749.1"/>
    </source>
</evidence>
<reference evidence="1" key="1">
    <citation type="submission" date="2019-08" db="EMBL/GenBank/DDBJ databases">
        <authorList>
            <person name="Kucharzyk K."/>
            <person name="Murdoch R.W."/>
            <person name="Higgins S."/>
            <person name="Loffler F."/>
        </authorList>
    </citation>
    <scope>NUCLEOTIDE SEQUENCE</scope>
</reference>
<name>A0A645D3G8_9ZZZZ</name>
<comment type="caution">
    <text evidence="1">The sequence shown here is derived from an EMBL/GenBank/DDBJ whole genome shotgun (WGS) entry which is preliminary data.</text>
</comment>
<gene>
    <name evidence="1" type="ORF">SDC9_130818</name>
</gene>